<keyword evidence="6" id="KW-1185">Reference proteome</keyword>
<evidence type="ECO:0000256" key="1">
    <source>
        <dbReference type="ARBA" id="ARBA00004370"/>
    </source>
</evidence>
<feature type="signal peptide" evidence="3">
    <location>
        <begin position="1"/>
        <end position="29"/>
    </location>
</feature>
<organism evidence="5 6">
    <name type="scientific">Uliginosibacterium aquaticum</name>
    <dbReference type="NCBI Taxonomy" id="2731212"/>
    <lineage>
        <taxon>Bacteria</taxon>
        <taxon>Pseudomonadati</taxon>
        <taxon>Pseudomonadota</taxon>
        <taxon>Betaproteobacteria</taxon>
        <taxon>Rhodocyclales</taxon>
        <taxon>Zoogloeaceae</taxon>
        <taxon>Uliginosibacterium</taxon>
    </lineage>
</organism>
<dbReference type="Proteomes" id="UP000778523">
    <property type="component" value="Unassembled WGS sequence"/>
</dbReference>
<evidence type="ECO:0000259" key="4">
    <source>
        <dbReference type="PROSITE" id="PS51779"/>
    </source>
</evidence>
<keyword evidence="3" id="KW-0732">Signal</keyword>
<evidence type="ECO:0000256" key="3">
    <source>
        <dbReference type="SAM" id="SignalP"/>
    </source>
</evidence>
<evidence type="ECO:0000313" key="5">
    <source>
        <dbReference type="EMBL" id="NSL55869.1"/>
    </source>
</evidence>
<name>A0ABX2IMF5_9RHOO</name>
<comment type="subcellular location">
    <subcellularLocation>
        <location evidence="1">Membrane</location>
    </subcellularLocation>
</comment>
<reference evidence="5 6" key="1">
    <citation type="submission" date="2020-06" db="EMBL/GenBank/DDBJ databases">
        <title>Draft genome of Uliginosibacterium sp. IMCC34675.</title>
        <authorList>
            <person name="Song J."/>
        </authorList>
    </citation>
    <scope>NUCLEOTIDE SEQUENCE [LARGE SCALE GENOMIC DNA]</scope>
    <source>
        <strain evidence="5 6">IMCC34675</strain>
    </source>
</reference>
<dbReference type="Pfam" id="PF01103">
    <property type="entry name" value="Omp85"/>
    <property type="match status" value="1"/>
</dbReference>
<dbReference type="RefSeq" id="WP_170022247.1">
    <property type="nucleotide sequence ID" value="NZ_JABCSC020000003.1"/>
</dbReference>
<comment type="caution">
    <text evidence="5">The sequence shown here is derived from an EMBL/GenBank/DDBJ whole genome shotgun (WGS) entry which is preliminary data.</text>
</comment>
<accession>A0ABX2IMF5</accession>
<sequence>MKRPPCPKRSPARLLACLLALCWTGMAGAALRIEAPADVLTLLRTHLVYDADELARGGEWRDSQQHSLERQTRELLATAGYFSPQLRMNMLDADLLLEVDSGPRAHITRVALQIEGSLTAEEQAQLQESWLLPAGTAFSQDDWERAKTNLLTQLGSEHFPDASLISSDAEVDPASASVVLSLVYRSNPRAVFGQIRYSGLKRHSESLAARYAIGVIPGEPFSTDAMLELQQSLQRTPYFSAVQVELQPPAAANSPEPQVREVLVRLAEREAHAISSSIGYSSNTGARVGLAFDTSDLFGRGWEMHTGADLEQRRQAAFVDVFMPRTRFGANYGFGIGGERSDIENLYTESAAYGIIRTHSRGALEIRDTLNWQAETQSSPDRDTQDNRAITLNRMWSWRHLDSATAPRRGVALMGQLGGGVRPTRPDEAFFRIHGRGHYYLPIGSIDTLSLRTELGATLTHETEGIPSDWLFRTGGSQSVRGYRYQSLGIQEGSTVYGARYLAVLSAEYTHWFGPSWGAASFVDAGDARDELGDFRLARAIGFGPRWRSPVGPLALDLAWGEREHEWRAHFSLAIPF</sequence>
<dbReference type="Gene3D" id="3.10.20.310">
    <property type="entry name" value="membrane protein fhac"/>
    <property type="match status" value="2"/>
</dbReference>
<protein>
    <submittedName>
        <fullName evidence="5">BamA/TamA family outer membrane protein</fullName>
    </submittedName>
</protein>
<keyword evidence="2" id="KW-0472">Membrane</keyword>
<feature type="chain" id="PRO_5045225142" evidence="3">
    <location>
        <begin position="30"/>
        <end position="577"/>
    </location>
</feature>
<evidence type="ECO:0000313" key="6">
    <source>
        <dbReference type="Proteomes" id="UP000778523"/>
    </source>
</evidence>
<dbReference type="InterPro" id="IPR000184">
    <property type="entry name" value="Bac_surfAg_D15"/>
</dbReference>
<gene>
    <name evidence="5" type="ORF">HJ583_012590</name>
</gene>
<dbReference type="EMBL" id="JABCSC020000003">
    <property type="protein sequence ID" value="NSL55869.1"/>
    <property type="molecule type" value="Genomic_DNA"/>
</dbReference>
<evidence type="ECO:0000256" key="2">
    <source>
        <dbReference type="ARBA" id="ARBA00023136"/>
    </source>
</evidence>
<dbReference type="Gene3D" id="2.40.160.50">
    <property type="entry name" value="membrane protein fhac: a member of the omp85/tpsb transporter family"/>
    <property type="match status" value="1"/>
</dbReference>
<proteinExistence type="predicted"/>
<feature type="domain" description="POTRA" evidence="4">
    <location>
        <begin position="190"/>
        <end position="269"/>
    </location>
</feature>
<dbReference type="InterPro" id="IPR034746">
    <property type="entry name" value="POTRA"/>
</dbReference>
<dbReference type="PROSITE" id="PS51779">
    <property type="entry name" value="POTRA"/>
    <property type="match status" value="1"/>
</dbReference>